<feature type="domain" description="SWIM-type" evidence="2">
    <location>
        <begin position="61"/>
        <end position="94"/>
    </location>
</feature>
<keyword evidence="1" id="KW-0863">Zinc-finger</keyword>
<name>A0ABY3SI21_9BACL</name>
<accession>A0ABY3SI21</accession>
<keyword evidence="1" id="KW-0479">Metal-binding</keyword>
<gene>
    <name evidence="3" type="ORF">L0M14_23705</name>
</gene>
<dbReference type="RefSeq" id="WP_235118955.1">
    <property type="nucleotide sequence ID" value="NZ_CP090978.1"/>
</dbReference>
<proteinExistence type="predicted"/>
<dbReference type="Pfam" id="PF04434">
    <property type="entry name" value="SWIM"/>
    <property type="match status" value="1"/>
</dbReference>
<keyword evidence="4" id="KW-1185">Reference proteome</keyword>
<protein>
    <submittedName>
        <fullName evidence="3">SWIM zinc finger family protein</fullName>
    </submittedName>
</protein>
<evidence type="ECO:0000313" key="4">
    <source>
        <dbReference type="Proteomes" id="UP001649230"/>
    </source>
</evidence>
<reference evidence="3 4" key="1">
    <citation type="journal article" date="2024" name="Int. J. Syst. Evol. Microbiol.">
        <title>Paenibacillus hexagrammi sp. nov., a novel bacterium isolated from the gut content of Hexagrammos agrammus.</title>
        <authorList>
            <person name="Jung H.K."/>
            <person name="Kim D.G."/>
            <person name="Zin H."/>
            <person name="Park J."/>
            <person name="Jung H."/>
            <person name="Kim Y.O."/>
            <person name="Kong H.J."/>
            <person name="Kim J.W."/>
            <person name="Kim Y.S."/>
        </authorList>
    </citation>
    <scope>NUCLEOTIDE SEQUENCE [LARGE SCALE GENOMIC DNA]</scope>
    <source>
        <strain evidence="3 4">YPD9-1</strain>
    </source>
</reference>
<sequence>MGAVITINDEHWTRLLEFAAKSFNEVTLSRGFNYFKQLRIETLSLSDYPIVKAKVTGTGSYKVTLNMDKPKISSCTCPVQSACKHLAAVMMELGDRYGYPASQMVNAKHFQKRAVATPALLLEQLPGMDVWGWHDLMERATAHIKPAYDQGIYVEMIRQQLRGLWKESSPLTDTDRIYFELHQRLFILRKIKQQNASGSVNYYTSFAVYRVYDDIFDWIRSQDSGLIGTDSHERLVQTLQYVRGLLTEETGHKLLEYKLYTEIWKQWVKKNEKTAKLVSQELLETEALAKAGSPPSPSLSAVLAFLYMQDDRELDAWAAIENSGLLKHASGDFLQPFMDHLIEKSKWDSLLQWLRQSFSVFDGKPRVQIDLYIRYWQEVLRHIPQAEQQMWTVLEQMLPSSLPVLEDLLYEQRKWKVWIEMQIIQGVDPLSHRVSVLQPIEKEMPSLLLPYYHQAIAYYVGLKNRYDYKQAVKLLKRLEKVYKKMKQIGVWESFFADFVERNSRLRALLEELRKGKLLE</sequence>
<evidence type="ECO:0000256" key="1">
    <source>
        <dbReference type="PROSITE-ProRule" id="PRU00325"/>
    </source>
</evidence>
<evidence type="ECO:0000313" key="3">
    <source>
        <dbReference type="EMBL" id="UJF32607.1"/>
    </source>
</evidence>
<dbReference type="Proteomes" id="UP001649230">
    <property type="component" value="Chromosome"/>
</dbReference>
<organism evidence="3 4">
    <name type="scientific">Paenibacillus hexagrammi</name>
    <dbReference type="NCBI Taxonomy" id="2908839"/>
    <lineage>
        <taxon>Bacteria</taxon>
        <taxon>Bacillati</taxon>
        <taxon>Bacillota</taxon>
        <taxon>Bacilli</taxon>
        <taxon>Bacillales</taxon>
        <taxon>Paenibacillaceae</taxon>
        <taxon>Paenibacillus</taxon>
    </lineage>
</organism>
<dbReference type="InterPro" id="IPR007527">
    <property type="entry name" value="Znf_SWIM"/>
</dbReference>
<evidence type="ECO:0000259" key="2">
    <source>
        <dbReference type="PROSITE" id="PS50966"/>
    </source>
</evidence>
<dbReference type="PROSITE" id="PS50966">
    <property type="entry name" value="ZF_SWIM"/>
    <property type="match status" value="1"/>
</dbReference>
<keyword evidence="1" id="KW-0862">Zinc</keyword>
<dbReference type="EMBL" id="CP090978">
    <property type="protein sequence ID" value="UJF32607.1"/>
    <property type="molecule type" value="Genomic_DNA"/>
</dbReference>